<feature type="compositionally biased region" description="Basic and acidic residues" evidence="6">
    <location>
        <begin position="1296"/>
        <end position="1310"/>
    </location>
</feature>
<dbReference type="GO" id="GO:0006816">
    <property type="term" value="P:calcium ion transport"/>
    <property type="evidence" value="ECO:0007669"/>
    <property type="project" value="TreeGrafter"/>
</dbReference>
<accession>A0A1V9YVN9</accession>
<dbReference type="SMART" id="SM00303">
    <property type="entry name" value="GPS"/>
    <property type="match status" value="1"/>
</dbReference>
<evidence type="ECO:0000256" key="6">
    <source>
        <dbReference type="SAM" id="MobiDB-lite"/>
    </source>
</evidence>
<dbReference type="OrthoDB" id="76429at2759"/>
<keyword evidence="3" id="KW-0677">Repeat</keyword>
<comment type="subcellular location">
    <subcellularLocation>
        <location evidence="1">Membrane</location>
    </subcellularLocation>
</comment>
<dbReference type="PANTHER" id="PTHR46730:SF1">
    <property type="entry name" value="PLAT DOMAIN-CONTAINING PROTEIN"/>
    <property type="match status" value="1"/>
</dbReference>
<keyword evidence="5 7" id="KW-0472">Membrane</keyword>
<evidence type="ECO:0000256" key="2">
    <source>
        <dbReference type="ARBA" id="ARBA00022692"/>
    </source>
</evidence>
<feature type="region of interest" description="Disordered" evidence="6">
    <location>
        <begin position="1285"/>
        <end position="1310"/>
    </location>
</feature>
<evidence type="ECO:0000256" key="5">
    <source>
        <dbReference type="ARBA" id="ARBA00023136"/>
    </source>
</evidence>
<dbReference type="InterPro" id="IPR000203">
    <property type="entry name" value="GPS"/>
</dbReference>
<dbReference type="InterPro" id="IPR002859">
    <property type="entry name" value="PKD/REJ-like"/>
</dbReference>
<dbReference type="PANTHER" id="PTHR46730">
    <property type="entry name" value="POLYCYSTIN-1"/>
    <property type="match status" value="1"/>
</dbReference>
<feature type="domain" description="PKD/REJ-like" evidence="8">
    <location>
        <begin position="694"/>
        <end position="1097"/>
    </location>
</feature>
<keyword evidence="10" id="KW-1185">Reference proteome</keyword>
<feature type="transmembrane region" description="Helical" evidence="7">
    <location>
        <begin position="1706"/>
        <end position="1728"/>
    </location>
</feature>
<protein>
    <submittedName>
        <fullName evidence="9">Transmembrane protein</fullName>
    </submittedName>
</protein>
<dbReference type="GO" id="GO:0005261">
    <property type="term" value="F:monoatomic cation channel activity"/>
    <property type="evidence" value="ECO:0007669"/>
    <property type="project" value="TreeGrafter"/>
</dbReference>
<evidence type="ECO:0000256" key="4">
    <source>
        <dbReference type="ARBA" id="ARBA00022989"/>
    </source>
</evidence>
<sequence length="1945" mass="209426">MPKAIVRESDPLMLNLTAIMLSVTETASIKIEANPPVVQGMVQNNLDVQQISSGQFLTLRLTKYWFGALQINITVVATQNIVSPRFEYTISRMVNATILPVAYAPLLKLTPAQYGVMGKWMALTIDQLALIVNRSAELDQWTLNMTCITGSLNVMANQTLLTPVTTASTTEVYSLPLQGPLSVFSRNSYGGVYTVTIQSTDVVSVSNTSVTSKVSTTFYIAGIEVITNATIMAQGTSIKYSFIISSPPQQPVILWFNCNDTSRLIMPSPITATTNKTYQTLLTSKRDFMDNGNNTVLCSVNINTTDAYYQQITLPNATHQLVNSDVSGFSLTGTTVNNRVQLTVAEGGFTDSYTVSLSSKPYATVTLTLTTNVSSLRPTPLTLSFTQENWNVPQTVVASATKDSNTIGSIPAFIKHSIQSDDAKYTALGSLIVLASLLVTEDTTPPPSLQIAQFGNSGADMVVTFAQAVDRSTFANPLNFACSIVFSYSENFFGSSPKCGWVTSSSIRILFGKSPTVIPGDKCTVLGGLKSTPTSLLSMRTSYILIQSPASPPVPLVSVSGQLSLGSCDDLFLDGRASSGSGGRAMQWIWNVSDSDDLRAFTIVAGNSSQTLSIPSSNLTAGASYTFSLTLTNFFGASSTSGPIAVTKSNMPLPIVSIKGPSTVAIFRSSSILFTSTASPASCGNTDTSNIALNFQWYIASTGPLTLVTSTSRNPRQLKLPARYLDYGTYQIQVFVWVTAQPTQNNTATVTAQIVPNALVSIITGGFRAVGNQNDLPLNGTASYDPDSSTTALIYMWQCKNAATGAASCGGYKIANGSMSTIPQSYLPPKTNISITLTVLDTATQRTSSTSVTFTIVLGNPPSTSIAPMTQEKYNPDSKIAMAGIVTSSIDSAPTALWTIQGDASQAIANATFGFSRTSLTMLLLPNTLQAGNSYTFILTGTDKFGQSSAATIYISINQPPSSGTLVSEPKSGSSLVTNFALSSLNWVDVDLPLMFAFKYIVGPVVANQSEVTLGDYALTTTFNTILPKGSGENSTITIVGYIADSYGCATKAYTTVSVSALSGSAESQQAILQNQSSQLATMAASNDPGSVLNMVNMLASMLTPMVSTTTGSGSSVSSTTPTPTASSGSTPSTTSVPLMQCPTNSASLVCSGHGTCTLNPPNCAFNNLDCTATCTCASSWYYQLHIFLYNLDCGTSQAEYNKKQEMLGNLLTAMATASSNVQPTPEAVEQQTAAVQSITSNTGLLSPSQQTQALDLVANVLSSSSTVQLSTTATAAVGNSISNLMDASSSTTDSTSRRRLSDDATAQEKSEKISSTVSLLASAMLNGVLPGEETVELSTKNVKLALQRHDPSTLGGEVSLPLTASQIKQNYTKPTFILPENMSVSDACNQAIDTHATLYSQNLYQFSSNGSLNSGVMGLKIMCDYAATPFPVANLTTGIKIRLRALSQYTIPGPPKNGSMACLQGKPMVINITCDAEQDIHKVVSCNGTSNYTLQYTCPQYIPTPKCQYWDTKLSAWSTDGCKQLPDADPNYILCECNHLTDFSSQVDLAYKAVADNFIAVMDHHTTLSDVTQNLDVVITMGVFVVHYIVSLLFCIRWDRKDRIKFLQQHHKMIQESQKIDLSKLFQLPKVVAAKTRREKFKALLQGVWEGLKEGHHILNAIMKYDENFTRPQRVMIIFTATMSQMFINALLYQLRQMTPNAGTMIVSGVVSSVCMMPVTLAFAILFRKAGKTHDYTVRYEIEDEQRVVEVQVDAYGNPIEYSKYDMLRMDLQGILNATSPQTYSQILGRLKRENSLTTFASAVSQTLYLVLHNREVRDPEPLEVRPEDVDALLLEKSSPSRARKNTWFKKAPNIAMDTKDQSKCTPSQTTPTESNYPLISVEQAVAKLAIQWEGESDLYSRLNKLEPTSISSTTRSKLSYMIQQAIGLQKQEMSALQENDSVA</sequence>
<dbReference type="STRING" id="74557.A0A1V9YVN9"/>
<dbReference type="InterPro" id="IPR046338">
    <property type="entry name" value="GAIN_dom_sf"/>
</dbReference>
<name>A0A1V9YVN9_9STRA</name>
<evidence type="ECO:0000259" key="8">
    <source>
        <dbReference type="Pfam" id="PF02010"/>
    </source>
</evidence>
<dbReference type="EMBL" id="JNBS01002633">
    <property type="protein sequence ID" value="OQR89904.1"/>
    <property type="molecule type" value="Genomic_DNA"/>
</dbReference>
<evidence type="ECO:0000256" key="3">
    <source>
        <dbReference type="ARBA" id="ARBA00022737"/>
    </source>
</evidence>
<dbReference type="Gene3D" id="2.60.220.50">
    <property type="match status" value="1"/>
</dbReference>
<comment type="caution">
    <text evidence="9">The sequence shown here is derived from an EMBL/GenBank/DDBJ whole genome shotgun (WGS) entry which is preliminary data.</text>
</comment>
<gene>
    <name evidence="9" type="ORF">THRCLA_09523</name>
</gene>
<dbReference type="Pfam" id="PF01825">
    <property type="entry name" value="GPS"/>
    <property type="match status" value="1"/>
</dbReference>
<proteinExistence type="predicted"/>
<keyword evidence="4 7" id="KW-1133">Transmembrane helix</keyword>
<evidence type="ECO:0000256" key="7">
    <source>
        <dbReference type="SAM" id="Phobius"/>
    </source>
</evidence>
<reference evidence="9 10" key="1">
    <citation type="journal article" date="2014" name="Genome Biol. Evol.">
        <title>The secreted proteins of Achlya hypogyna and Thraustotheca clavata identify the ancestral oomycete secretome and reveal gene acquisitions by horizontal gene transfer.</title>
        <authorList>
            <person name="Misner I."/>
            <person name="Blouin N."/>
            <person name="Leonard G."/>
            <person name="Richards T.A."/>
            <person name="Lane C.E."/>
        </authorList>
    </citation>
    <scope>NUCLEOTIDE SEQUENCE [LARGE SCALE GENOMIC DNA]</scope>
    <source>
        <strain evidence="9 10">ATCC 34112</strain>
    </source>
</reference>
<feature type="transmembrane region" description="Helical" evidence="7">
    <location>
        <begin position="1676"/>
        <end position="1694"/>
    </location>
</feature>
<dbReference type="GO" id="GO:0005886">
    <property type="term" value="C:plasma membrane"/>
    <property type="evidence" value="ECO:0007669"/>
    <property type="project" value="TreeGrafter"/>
</dbReference>
<feature type="region of interest" description="Disordered" evidence="6">
    <location>
        <begin position="1110"/>
        <end position="1136"/>
    </location>
</feature>
<evidence type="ECO:0000256" key="1">
    <source>
        <dbReference type="ARBA" id="ARBA00004370"/>
    </source>
</evidence>
<feature type="non-terminal residue" evidence="9">
    <location>
        <position position="1945"/>
    </location>
</feature>
<dbReference type="Proteomes" id="UP000243217">
    <property type="component" value="Unassembled WGS sequence"/>
</dbReference>
<keyword evidence="2 7" id="KW-0812">Transmembrane</keyword>
<evidence type="ECO:0000313" key="10">
    <source>
        <dbReference type="Proteomes" id="UP000243217"/>
    </source>
</evidence>
<evidence type="ECO:0000313" key="9">
    <source>
        <dbReference type="EMBL" id="OQR89904.1"/>
    </source>
</evidence>
<dbReference type="Pfam" id="PF02010">
    <property type="entry name" value="REJ"/>
    <property type="match status" value="1"/>
</dbReference>
<organism evidence="9 10">
    <name type="scientific">Thraustotheca clavata</name>
    <dbReference type="NCBI Taxonomy" id="74557"/>
    <lineage>
        <taxon>Eukaryota</taxon>
        <taxon>Sar</taxon>
        <taxon>Stramenopiles</taxon>
        <taxon>Oomycota</taxon>
        <taxon>Saprolegniomycetes</taxon>
        <taxon>Saprolegniales</taxon>
        <taxon>Achlyaceae</taxon>
        <taxon>Thraustotheca</taxon>
    </lineage>
</organism>
<feature type="transmembrane region" description="Helical" evidence="7">
    <location>
        <begin position="1578"/>
        <end position="1597"/>
    </location>
</feature>